<evidence type="ECO:0000313" key="2">
    <source>
        <dbReference type="Proteomes" id="UP000275436"/>
    </source>
</evidence>
<dbReference type="AlphaFoldDB" id="A0A3M9XG01"/>
<comment type="caution">
    <text evidence="1">The sequence shown here is derived from an EMBL/GenBank/DDBJ whole genome shotgun (WGS) entry which is preliminary data.</text>
</comment>
<evidence type="ECO:0000313" key="1">
    <source>
        <dbReference type="EMBL" id="RNJ46953.1"/>
    </source>
</evidence>
<dbReference type="Proteomes" id="UP000275436">
    <property type="component" value="Unassembled WGS sequence"/>
</dbReference>
<sequence>MSNKFFKGNRFLLPLHIFLRAKNPNNLTALFVDLSDGLANEGDAETERECQVTFECYSALISSLGNDLLPMF</sequence>
<proteinExistence type="predicted"/>
<gene>
    <name evidence="1" type="ORF">DNR46_03520</name>
</gene>
<protein>
    <submittedName>
        <fullName evidence="1">Uncharacterized protein</fullName>
    </submittedName>
</protein>
<dbReference type="EMBL" id="QKOD01000001">
    <property type="protein sequence ID" value="RNJ46953.1"/>
    <property type="molecule type" value="Genomic_DNA"/>
</dbReference>
<organism evidence="1 2">
    <name type="scientific">Mesorhizobium japonicum</name>
    <dbReference type="NCBI Taxonomy" id="2066070"/>
    <lineage>
        <taxon>Bacteria</taxon>
        <taxon>Pseudomonadati</taxon>
        <taxon>Pseudomonadota</taxon>
        <taxon>Alphaproteobacteria</taxon>
        <taxon>Hyphomicrobiales</taxon>
        <taxon>Phyllobacteriaceae</taxon>
        <taxon>Mesorhizobium</taxon>
    </lineage>
</organism>
<name>A0A3M9XG01_9HYPH</name>
<reference evidence="1 2" key="1">
    <citation type="journal article" date="2018" name="Mol. Plant Microbe Interact.">
        <title>Taxonomically Different Co-Microsymbionts of a Relict Legume, Oxytropis popoviana, Have Complementary Sets of Symbiotic Genes and Together Increase the Efficiency of Plant Nodulation.</title>
        <authorList>
            <person name="Safronova V."/>
            <person name="Belimov A."/>
            <person name="Sazanova A."/>
            <person name="Chirak E."/>
            <person name="Verkhozina A."/>
            <person name="Kuznetsova I."/>
            <person name="Andronov E."/>
            <person name="Puhalsky J."/>
            <person name="Tikhonovich I."/>
        </authorList>
    </citation>
    <scope>NUCLEOTIDE SEQUENCE [LARGE SCALE GENOMIC DNA]</scope>
    <source>
        <strain evidence="1 2">Opo-235</strain>
    </source>
</reference>
<accession>A0A3M9XG01</accession>